<name>A0A8W7PDG1_ANOCL</name>
<dbReference type="EnsemblMetazoa" id="ACOM029595-RA">
    <property type="protein sequence ID" value="ACOM029595-PA.1"/>
    <property type="gene ID" value="ACOM029595"/>
</dbReference>
<dbReference type="AlphaFoldDB" id="A0A8W7PDG1"/>
<feature type="compositionally biased region" description="Basic and acidic residues" evidence="1">
    <location>
        <begin position="122"/>
        <end position="134"/>
    </location>
</feature>
<feature type="compositionally biased region" description="Polar residues" evidence="1">
    <location>
        <begin position="111"/>
        <end position="121"/>
    </location>
</feature>
<accession>A0A8W7PDG1</accession>
<protein>
    <submittedName>
        <fullName evidence="2">Uncharacterized protein</fullName>
    </submittedName>
</protein>
<feature type="region of interest" description="Disordered" evidence="1">
    <location>
        <begin position="92"/>
        <end position="134"/>
    </location>
</feature>
<dbReference type="Proteomes" id="UP000075882">
    <property type="component" value="Unassembled WGS sequence"/>
</dbReference>
<reference evidence="2" key="1">
    <citation type="submission" date="2022-08" db="UniProtKB">
        <authorList>
            <consortium name="EnsemblMetazoa"/>
        </authorList>
    </citation>
    <scope>IDENTIFICATION</scope>
</reference>
<sequence length="134" mass="14140">MSVPQAQAGPQANRAVSFATNAVDIGKPNACALFPAPPVRTPIAIGRQGVQGNGLTGAGSGFCNAALGNATCDELSKNHSGADCIDYMAGHGTARHRSTSQPERKWEQEQQKSFGPTPQSRHTYDRLEGFESVE</sequence>
<evidence type="ECO:0000256" key="1">
    <source>
        <dbReference type="SAM" id="MobiDB-lite"/>
    </source>
</evidence>
<organism evidence="2">
    <name type="scientific">Anopheles coluzzii</name>
    <name type="common">African malaria mosquito</name>
    <dbReference type="NCBI Taxonomy" id="1518534"/>
    <lineage>
        <taxon>Eukaryota</taxon>
        <taxon>Metazoa</taxon>
        <taxon>Ecdysozoa</taxon>
        <taxon>Arthropoda</taxon>
        <taxon>Hexapoda</taxon>
        <taxon>Insecta</taxon>
        <taxon>Pterygota</taxon>
        <taxon>Neoptera</taxon>
        <taxon>Endopterygota</taxon>
        <taxon>Diptera</taxon>
        <taxon>Nematocera</taxon>
        <taxon>Culicoidea</taxon>
        <taxon>Culicidae</taxon>
        <taxon>Anophelinae</taxon>
        <taxon>Anopheles</taxon>
    </lineage>
</organism>
<evidence type="ECO:0000313" key="2">
    <source>
        <dbReference type="EnsemblMetazoa" id="ACOM029595-PA.1"/>
    </source>
</evidence>
<proteinExistence type="predicted"/>